<dbReference type="InterPro" id="IPR014756">
    <property type="entry name" value="Ig_E-set"/>
</dbReference>
<keyword evidence="5" id="KW-1185">Reference proteome</keyword>
<feature type="domain" description="Sulphur oxidation protein SoxZ" evidence="2">
    <location>
        <begin position="170"/>
        <end position="262"/>
    </location>
</feature>
<feature type="chain" id="PRO_5030540115" evidence="1">
    <location>
        <begin position="25"/>
        <end position="269"/>
    </location>
</feature>
<dbReference type="Proteomes" id="UP000528964">
    <property type="component" value="Unassembled WGS sequence"/>
</dbReference>
<gene>
    <name evidence="4" type="ORF">GGR24_001374</name>
</gene>
<name>A0A7W6D252_9HYPH</name>
<reference evidence="4 5" key="1">
    <citation type="submission" date="2020-08" db="EMBL/GenBank/DDBJ databases">
        <title>Genomic Encyclopedia of Type Strains, Phase IV (KMG-IV): sequencing the most valuable type-strain genomes for metagenomic binning, comparative biology and taxonomic classification.</title>
        <authorList>
            <person name="Goeker M."/>
        </authorList>
    </citation>
    <scope>NUCLEOTIDE SEQUENCE [LARGE SCALE GENOMIC DNA]</scope>
    <source>
        <strain evidence="4 5">DSM 25481</strain>
    </source>
</reference>
<feature type="signal peptide" evidence="1">
    <location>
        <begin position="1"/>
        <end position="24"/>
    </location>
</feature>
<dbReference type="EMBL" id="JACIDR010000002">
    <property type="protein sequence ID" value="MBB3972717.1"/>
    <property type="molecule type" value="Genomic_DNA"/>
</dbReference>
<dbReference type="InterPro" id="IPR030831">
    <property type="entry name" value="Fuse-rel_SoxYZ"/>
</dbReference>
<evidence type="ECO:0000256" key="1">
    <source>
        <dbReference type="SAM" id="SignalP"/>
    </source>
</evidence>
<dbReference type="InterPro" id="IPR032711">
    <property type="entry name" value="SoxY"/>
</dbReference>
<feature type="domain" description="Ig-like SoxY" evidence="3">
    <location>
        <begin position="40"/>
        <end position="146"/>
    </location>
</feature>
<dbReference type="InterPro" id="IPR013783">
    <property type="entry name" value="Ig-like_fold"/>
</dbReference>
<comment type="caution">
    <text evidence="4">The sequence shown here is derived from an EMBL/GenBank/DDBJ whole genome shotgun (WGS) entry which is preliminary data.</text>
</comment>
<dbReference type="Pfam" id="PF08770">
    <property type="entry name" value="SoxZ"/>
    <property type="match status" value="1"/>
</dbReference>
<evidence type="ECO:0000313" key="5">
    <source>
        <dbReference type="Proteomes" id="UP000528964"/>
    </source>
</evidence>
<dbReference type="Gene3D" id="2.60.40.2470">
    <property type="entry name" value="SoxY domain"/>
    <property type="match status" value="1"/>
</dbReference>
<dbReference type="AlphaFoldDB" id="A0A7W6D252"/>
<protein>
    <submittedName>
        <fullName evidence="4">Sulfur-oxidizing protein SoxY</fullName>
    </submittedName>
</protein>
<dbReference type="Gene3D" id="2.60.40.10">
    <property type="entry name" value="Immunoglobulins"/>
    <property type="match status" value="1"/>
</dbReference>
<proteinExistence type="predicted"/>
<dbReference type="SUPFAM" id="SSF81296">
    <property type="entry name" value="E set domains"/>
    <property type="match status" value="1"/>
</dbReference>
<evidence type="ECO:0000259" key="3">
    <source>
        <dbReference type="Pfam" id="PF13501"/>
    </source>
</evidence>
<sequence>MTRDFAPLAAALFAAALAVTPALAVDDEAARDQRWTSLRQEVFGDRKVEETKDVVSLEAPARAEDASLVPMALKTADPASIKGLTLVIDENPGPVAARVTFGPAGDAGLLKLRTRVNTYTNVHAVAETTDGKLFQTARFVKASGGCSAPAGTSEAEALRGMGEMRLKVRDEVTPGKSAQATLMIRHPNFNGMQMDQITRAYTPARYIKEIKVTYNDKDVFTLESDISLSTDPVIEFGFKPEAKGQIKVAATDTEDGHWEKTFDVPTQSN</sequence>
<dbReference type="NCBIfam" id="TIGR04557">
    <property type="entry name" value="fuse_rel_SoxYZ"/>
    <property type="match status" value="1"/>
</dbReference>
<evidence type="ECO:0000259" key="2">
    <source>
        <dbReference type="Pfam" id="PF08770"/>
    </source>
</evidence>
<accession>A0A7W6D252</accession>
<dbReference type="RefSeq" id="WP_183394602.1">
    <property type="nucleotide sequence ID" value="NZ_JACIDR010000002.1"/>
</dbReference>
<evidence type="ECO:0000313" key="4">
    <source>
        <dbReference type="EMBL" id="MBB3972717.1"/>
    </source>
</evidence>
<organism evidence="4 5">
    <name type="scientific">Hansschlegelia beijingensis</name>
    <dbReference type="NCBI Taxonomy" id="1133344"/>
    <lineage>
        <taxon>Bacteria</taxon>
        <taxon>Pseudomonadati</taxon>
        <taxon>Pseudomonadota</taxon>
        <taxon>Alphaproteobacteria</taxon>
        <taxon>Hyphomicrobiales</taxon>
        <taxon>Methylopilaceae</taxon>
        <taxon>Hansschlegelia</taxon>
    </lineage>
</organism>
<dbReference type="InterPro" id="IPR014880">
    <property type="entry name" value="SoxZ_dom"/>
</dbReference>
<dbReference type="Pfam" id="PF13501">
    <property type="entry name" value="SoxY"/>
    <property type="match status" value="1"/>
</dbReference>
<keyword evidence="1" id="KW-0732">Signal</keyword>
<dbReference type="InterPro" id="IPR038162">
    <property type="entry name" value="SoxY_sf"/>
</dbReference>